<dbReference type="Proteomes" id="UP000219813">
    <property type="component" value="Chromosome 3"/>
</dbReference>
<dbReference type="InterPro" id="IPR022139">
    <property type="entry name" value="Fam-L/Fam-M-like_plasmodium"/>
</dbReference>
<evidence type="ECO:0000313" key="2">
    <source>
        <dbReference type="EMBL" id="SBT86379.1"/>
    </source>
</evidence>
<dbReference type="AlphaFoldDB" id="A0A1D3JJ50"/>
<dbReference type="KEGG" id="pmal:PMUG01_03033800"/>
<feature type="transmembrane region" description="Helical" evidence="1">
    <location>
        <begin position="161"/>
        <end position="180"/>
    </location>
</feature>
<dbReference type="GeneID" id="39866902"/>
<dbReference type="VEuPathDB" id="PlasmoDB:PmUG01_03033800"/>
<keyword evidence="1" id="KW-0812">Transmembrane</keyword>
<feature type="transmembrane region" description="Helical" evidence="1">
    <location>
        <begin position="217"/>
        <end position="242"/>
    </location>
</feature>
<organism evidence="2 3">
    <name type="scientific">Plasmodium malariae</name>
    <dbReference type="NCBI Taxonomy" id="5858"/>
    <lineage>
        <taxon>Eukaryota</taxon>
        <taxon>Sar</taxon>
        <taxon>Alveolata</taxon>
        <taxon>Apicomplexa</taxon>
        <taxon>Aconoidasida</taxon>
        <taxon>Haemosporida</taxon>
        <taxon>Plasmodiidae</taxon>
        <taxon>Plasmodium</taxon>
        <taxon>Plasmodium (Plasmodium)</taxon>
    </lineage>
</organism>
<proteinExistence type="predicted"/>
<sequence>MNIMKQKTILFLLIKFSWFSYLIWIRNSSNVLSTFNKSQDENYCVGEKADTINYRSLAKYKQGNSNKIHLKEKFPNNGTYEKKDIYKNEIGYNGKNKLSNRNTLNKALYYTEVKDYNNVMFDGKHFHFEKKWMKKKDYDNFLEKNRRIGDIDLKKIKFRNYGFGGAIFFIFFILGIGIPICSGIEHLGTLWNSIKSQTFWSFLHSAYEKVKGILVDYTYITLFSVLIFILSVILIVTIYKILINNEKYGKIKLISELNEQ</sequence>
<dbReference type="EMBL" id="LT594624">
    <property type="protein sequence ID" value="SBT86379.1"/>
    <property type="molecule type" value="Genomic_DNA"/>
</dbReference>
<name>A0A1D3JJ50_PLAMA</name>
<keyword evidence="1" id="KW-0472">Membrane</keyword>
<gene>
    <name evidence="2" type="primary">PmUG01_03033800</name>
    <name evidence="2" type="ORF">PMUG01_03033800</name>
</gene>
<dbReference type="OrthoDB" id="10669034at2759"/>
<keyword evidence="1" id="KW-1133">Transmembrane helix</keyword>
<dbReference type="Pfam" id="PF12420">
    <property type="entry name" value="DUF3671"/>
    <property type="match status" value="1"/>
</dbReference>
<evidence type="ECO:0000256" key="1">
    <source>
        <dbReference type="SAM" id="Phobius"/>
    </source>
</evidence>
<evidence type="ECO:0000313" key="3">
    <source>
        <dbReference type="Proteomes" id="UP000219813"/>
    </source>
</evidence>
<reference evidence="2 3" key="1">
    <citation type="submission" date="2016-06" db="EMBL/GenBank/DDBJ databases">
        <authorList>
            <consortium name="Pathogen Informatics"/>
        </authorList>
    </citation>
    <scope>NUCLEOTIDE SEQUENCE [LARGE SCALE GENOMIC DNA]</scope>
</reference>
<accession>A0A1D3JJ50</accession>
<dbReference type="RefSeq" id="XP_028859547.1">
    <property type="nucleotide sequence ID" value="XM_029003077.1"/>
</dbReference>
<protein>
    <submittedName>
        <fullName evidence="2">Fam-m protein</fullName>
    </submittedName>
</protein>
<keyword evidence="3" id="KW-1185">Reference proteome</keyword>